<feature type="binding site" evidence="8">
    <location>
        <position position="127"/>
    </location>
    <ligand>
        <name>FAD</name>
        <dbReference type="ChEBI" id="CHEBI:57692"/>
    </ligand>
</feature>
<evidence type="ECO:0000256" key="4">
    <source>
        <dbReference type="ARBA" id="ARBA00022630"/>
    </source>
</evidence>
<evidence type="ECO:0000256" key="7">
    <source>
        <dbReference type="ARBA" id="ARBA00023027"/>
    </source>
</evidence>
<comment type="cofactor">
    <cofactor evidence="1 8">
        <name>FAD</name>
        <dbReference type="ChEBI" id="CHEBI:57692"/>
    </cofactor>
</comment>
<dbReference type="InterPro" id="IPR019180">
    <property type="entry name" value="Oxidoreductase-like_N"/>
</dbReference>
<dbReference type="Pfam" id="PF09791">
    <property type="entry name" value="Oxidored-like"/>
    <property type="match status" value="1"/>
</dbReference>
<dbReference type="SUPFAM" id="SSF63380">
    <property type="entry name" value="Riboflavin synthase domain-like"/>
    <property type="match status" value="1"/>
</dbReference>
<sequence length="284" mass="33176">MKKPTEPKQEDCCNSGCNPCIFDVYEKQLQLYESFKESGKTDSALANAISQLDYTAFYVENSIDLMNEHRLILFKQCNTSSDAERVVWNPGDHFLFKYLSKELNCTRAYTPVRIKIKEKYDFAILVKRYLNGVVSNHLCDLNIGDTTLWRGPYGHYKLIPNKFCRMIMIAQGTGIAPVYSIIKQVLNNEDDMTNIILFYCCKNLMTVLLRNELYSFKSYWNFHYEVYLSDKLKEPCKYQEPIIPHRLNISHINKLKTFTDGVFFIFVGITKLTPFISKELHKDL</sequence>
<evidence type="ECO:0000256" key="8">
    <source>
        <dbReference type="PIRSR" id="PIRSR601834-1"/>
    </source>
</evidence>
<dbReference type="InterPro" id="IPR017927">
    <property type="entry name" value="FAD-bd_FR_type"/>
</dbReference>
<accession>A0A0L7K7D4</accession>
<dbReference type="InterPro" id="IPR008333">
    <property type="entry name" value="Cbr1-like_FAD-bd_dom"/>
</dbReference>
<dbReference type="STRING" id="104452.A0A0L7K7D4"/>
<dbReference type="PRINTS" id="PR00406">
    <property type="entry name" value="CYTB5RDTASE"/>
</dbReference>
<dbReference type="InterPro" id="IPR001433">
    <property type="entry name" value="OxRdtase_FAD/NAD-bd"/>
</dbReference>
<dbReference type="SUPFAM" id="SSF52343">
    <property type="entry name" value="Ferredoxin reductase-like, C-terminal NADP-linked domain"/>
    <property type="match status" value="1"/>
</dbReference>
<evidence type="ECO:0000313" key="10">
    <source>
        <dbReference type="EMBL" id="KOB59020.1"/>
    </source>
</evidence>
<dbReference type="EMBL" id="JTDY01010268">
    <property type="protein sequence ID" value="KOB59020.1"/>
    <property type="molecule type" value="Genomic_DNA"/>
</dbReference>
<protein>
    <recommendedName>
        <fullName evidence="3">cytochrome-b5 reductase</fullName>
        <ecNumber evidence="3">1.6.2.2</ecNumber>
    </recommendedName>
</protein>
<dbReference type="Pfam" id="PF00175">
    <property type="entry name" value="NAD_binding_1"/>
    <property type="match status" value="1"/>
</dbReference>
<dbReference type="InterPro" id="IPR001709">
    <property type="entry name" value="Flavoprot_Pyr_Nucl_cyt_Rdtase"/>
</dbReference>
<dbReference type="EC" id="1.6.2.2" evidence="3"/>
<keyword evidence="6" id="KW-0560">Oxidoreductase</keyword>
<dbReference type="GO" id="GO:0090524">
    <property type="term" value="F:cytochrome-b5 reductase activity, acting on NADH"/>
    <property type="evidence" value="ECO:0007669"/>
    <property type="project" value="UniProtKB-EC"/>
</dbReference>
<comment type="caution">
    <text evidence="10">The sequence shown here is derived from an EMBL/GenBank/DDBJ whole genome shotgun (WGS) entry which is preliminary data.</text>
</comment>
<keyword evidence="4 8" id="KW-0285">Flavoprotein</keyword>
<feature type="binding site" evidence="8">
    <location>
        <position position="135"/>
    </location>
    <ligand>
        <name>FAD</name>
        <dbReference type="ChEBI" id="CHEBI:57692"/>
    </ligand>
</feature>
<evidence type="ECO:0000256" key="5">
    <source>
        <dbReference type="ARBA" id="ARBA00022827"/>
    </source>
</evidence>
<evidence type="ECO:0000256" key="3">
    <source>
        <dbReference type="ARBA" id="ARBA00012011"/>
    </source>
</evidence>
<reference evidence="10 11" key="1">
    <citation type="journal article" date="2015" name="Genome Biol. Evol.">
        <title>The genome of winter moth (Operophtera brumata) provides a genomic perspective on sexual dimorphism and phenology.</title>
        <authorList>
            <person name="Derks M.F."/>
            <person name="Smit S."/>
            <person name="Salis L."/>
            <person name="Schijlen E."/>
            <person name="Bossers A."/>
            <person name="Mateman C."/>
            <person name="Pijl A.S."/>
            <person name="de Ridder D."/>
            <person name="Groenen M.A."/>
            <person name="Visser M.E."/>
            <person name="Megens H.J."/>
        </authorList>
    </citation>
    <scope>NUCLEOTIDE SEQUENCE [LARGE SCALE GENOMIC DNA]</scope>
    <source>
        <strain evidence="10">WM2013NL</strain>
        <tissue evidence="10">Head and thorax</tissue>
    </source>
</reference>
<evidence type="ECO:0000256" key="6">
    <source>
        <dbReference type="ARBA" id="ARBA00023002"/>
    </source>
</evidence>
<dbReference type="Gene3D" id="3.40.50.80">
    <property type="entry name" value="Nucleotide-binding domain of ferredoxin-NADP reductase (FNR) module"/>
    <property type="match status" value="1"/>
</dbReference>
<dbReference type="Proteomes" id="UP000037510">
    <property type="component" value="Unassembled WGS sequence"/>
</dbReference>
<comment type="similarity">
    <text evidence="2">Belongs to the flavoprotein pyridine nucleotide cytochrome reductase family.</text>
</comment>
<feature type="domain" description="FAD-binding FR-type" evidence="9">
    <location>
        <begin position="52"/>
        <end position="159"/>
    </location>
</feature>
<dbReference type="Gene3D" id="2.40.30.10">
    <property type="entry name" value="Translation factors"/>
    <property type="match status" value="1"/>
</dbReference>
<evidence type="ECO:0000259" key="9">
    <source>
        <dbReference type="PROSITE" id="PS51384"/>
    </source>
</evidence>
<dbReference type="Pfam" id="PF00970">
    <property type="entry name" value="FAD_binding_6"/>
    <property type="match status" value="1"/>
</dbReference>
<name>A0A0L7K7D4_OPEBR</name>
<feature type="binding site" evidence="8">
    <location>
        <position position="134"/>
    </location>
    <ligand>
        <name>FAD</name>
        <dbReference type="ChEBI" id="CHEBI:57692"/>
    </ligand>
</feature>
<feature type="non-terminal residue" evidence="10">
    <location>
        <position position="284"/>
    </location>
</feature>
<gene>
    <name evidence="10" type="ORF">OBRU01_25300</name>
</gene>
<dbReference type="InterPro" id="IPR001834">
    <property type="entry name" value="CBR-like"/>
</dbReference>
<feature type="binding site" evidence="8">
    <location>
        <position position="125"/>
    </location>
    <ligand>
        <name>FAD</name>
        <dbReference type="ChEBI" id="CHEBI:57692"/>
    </ligand>
</feature>
<organism evidence="10 11">
    <name type="scientific">Operophtera brumata</name>
    <name type="common">Winter moth</name>
    <name type="synonym">Phalaena brumata</name>
    <dbReference type="NCBI Taxonomy" id="104452"/>
    <lineage>
        <taxon>Eukaryota</taxon>
        <taxon>Metazoa</taxon>
        <taxon>Ecdysozoa</taxon>
        <taxon>Arthropoda</taxon>
        <taxon>Hexapoda</taxon>
        <taxon>Insecta</taxon>
        <taxon>Pterygota</taxon>
        <taxon>Neoptera</taxon>
        <taxon>Endopterygota</taxon>
        <taxon>Lepidoptera</taxon>
        <taxon>Glossata</taxon>
        <taxon>Ditrysia</taxon>
        <taxon>Geometroidea</taxon>
        <taxon>Geometridae</taxon>
        <taxon>Larentiinae</taxon>
        <taxon>Operophtera</taxon>
    </lineage>
</organism>
<keyword evidence="11" id="KW-1185">Reference proteome</keyword>
<evidence type="ECO:0000256" key="1">
    <source>
        <dbReference type="ARBA" id="ARBA00001974"/>
    </source>
</evidence>
<feature type="binding site" evidence="8">
    <location>
        <position position="109"/>
    </location>
    <ligand>
        <name>FAD</name>
        <dbReference type="ChEBI" id="CHEBI:57692"/>
    </ligand>
</feature>
<keyword evidence="7" id="KW-0520">NAD</keyword>
<evidence type="ECO:0000256" key="2">
    <source>
        <dbReference type="ARBA" id="ARBA00006105"/>
    </source>
</evidence>
<feature type="binding site" evidence="8">
    <location>
        <position position="107"/>
    </location>
    <ligand>
        <name>FAD</name>
        <dbReference type="ChEBI" id="CHEBI:57692"/>
    </ligand>
</feature>
<dbReference type="PANTHER" id="PTHR19370">
    <property type="entry name" value="NADH-CYTOCHROME B5 REDUCTASE"/>
    <property type="match status" value="1"/>
</dbReference>
<evidence type="ECO:0000313" key="11">
    <source>
        <dbReference type="Proteomes" id="UP000037510"/>
    </source>
</evidence>
<dbReference type="PROSITE" id="PS51384">
    <property type="entry name" value="FAD_FR"/>
    <property type="match status" value="1"/>
</dbReference>
<dbReference type="InterPro" id="IPR039261">
    <property type="entry name" value="FNR_nucleotide-bd"/>
</dbReference>
<dbReference type="CDD" id="cd06183">
    <property type="entry name" value="cyt_b5_reduct_like"/>
    <property type="match status" value="1"/>
</dbReference>
<dbReference type="AlphaFoldDB" id="A0A0L7K7D4"/>
<dbReference type="PRINTS" id="PR00371">
    <property type="entry name" value="FPNCR"/>
</dbReference>
<keyword evidence="5 8" id="KW-0274">FAD</keyword>
<dbReference type="PANTHER" id="PTHR19370:SF184">
    <property type="entry name" value="NADH-CYTOCHROME B5 REDUCTASE-LIKE"/>
    <property type="match status" value="1"/>
</dbReference>
<dbReference type="InterPro" id="IPR017938">
    <property type="entry name" value="Riboflavin_synthase-like_b-brl"/>
</dbReference>
<proteinExistence type="inferred from homology"/>